<comment type="caution">
    <text evidence="2">The sequence shown here is derived from an EMBL/GenBank/DDBJ whole genome shotgun (WGS) entry which is preliminary data.</text>
</comment>
<dbReference type="Proteomes" id="UP000252519">
    <property type="component" value="Unassembled WGS sequence"/>
</dbReference>
<organism evidence="2 3">
    <name type="scientific">Ancylostoma caninum</name>
    <name type="common">Dog hookworm</name>
    <dbReference type="NCBI Taxonomy" id="29170"/>
    <lineage>
        <taxon>Eukaryota</taxon>
        <taxon>Metazoa</taxon>
        <taxon>Ecdysozoa</taxon>
        <taxon>Nematoda</taxon>
        <taxon>Chromadorea</taxon>
        <taxon>Rhabditida</taxon>
        <taxon>Rhabditina</taxon>
        <taxon>Rhabditomorpha</taxon>
        <taxon>Strongyloidea</taxon>
        <taxon>Ancylostomatidae</taxon>
        <taxon>Ancylostomatinae</taxon>
        <taxon>Ancylostoma</taxon>
    </lineage>
</organism>
<feature type="region of interest" description="Disordered" evidence="1">
    <location>
        <begin position="54"/>
        <end position="79"/>
    </location>
</feature>
<evidence type="ECO:0000313" key="3">
    <source>
        <dbReference type="Proteomes" id="UP000252519"/>
    </source>
</evidence>
<keyword evidence="3" id="KW-1185">Reference proteome</keyword>
<protein>
    <submittedName>
        <fullName evidence="2">Uncharacterized protein</fullName>
    </submittedName>
</protein>
<sequence length="92" mass="10674">MAPSTWRQPMKLAGITLKHFSFSVNTVAVDLRKTEYRYTSAAVLPKILPSQSTRERRRVARCRRDETDKTMHRSDGSTNTEERIHSFCIFIS</sequence>
<name>A0A368GDE1_ANCCA</name>
<gene>
    <name evidence="2" type="ORF">ANCCAN_12368</name>
</gene>
<accession>A0A368GDE1</accession>
<evidence type="ECO:0000256" key="1">
    <source>
        <dbReference type="SAM" id="MobiDB-lite"/>
    </source>
</evidence>
<proteinExistence type="predicted"/>
<reference evidence="2 3" key="1">
    <citation type="submission" date="2014-10" db="EMBL/GenBank/DDBJ databases">
        <title>Draft genome of the hookworm Ancylostoma caninum.</title>
        <authorList>
            <person name="Mitreva M."/>
        </authorList>
    </citation>
    <scope>NUCLEOTIDE SEQUENCE [LARGE SCALE GENOMIC DNA]</scope>
    <source>
        <strain evidence="2 3">Baltimore</strain>
    </source>
</reference>
<dbReference type="EMBL" id="JOJR01000225">
    <property type="protein sequence ID" value="RCN41698.1"/>
    <property type="molecule type" value="Genomic_DNA"/>
</dbReference>
<evidence type="ECO:0000313" key="2">
    <source>
        <dbReference type="EMBL" id="RCN41698.1"/>
    </source>
</evidence>
<feature type="compositionally biased region" description="Basic and acidic residues" evidence="1">
    <location>
        <begin position="62"/>
        <end position="79"/>
    </location>
</feature>
<dbReference type="AlphaFoldDB" id="A0A368GDE1"/>